<evidence type="ECO:0000256" key="6">
    <source>
        <dbReference type="SAM" id="Phobius"/>
    </source>
</evidence>
<dbReference type="OrthoDB" id="9775950at2"/>
<keyword evidence="2" id="KW-1003">Cell membrane</keyword>
<feature type="transmembrane region" description="Helical" evidence="6">
    <location>
        <begin position="176"/>
        <end position="200"/>
    </location>
</feature>
<evidence type="ECO:0000313" key="7">
    <source>
        <dbReference type="EMBL" id="OPA79477.1"/>
    </source>
</evidence>
<dbReference type="PIRSF" id="PIRSF038958">
    <property type="entry name" value="PG_synth_SpoVB"/>
    <property type="match status" value="1"/>
</dbReference>
<dbReference type="RefSeq" id="WP_078498477.1">
    <property type="nucleotide sequence ID" value="NZ_MSZX01000003.1"/>
</dbReference>
<feature type="transmembrane region" description="Helical" evidence="6">
    <location>
        <begin position="402"/>
        <end position="421"/>
    </location>
</feature>
<keyword evidence="8" id="KW-1185">Reference proteome</keyword>
<dbReference type="InterPro" id="IPR024923">
    <property type="entry name" value="PG_synth_SpoVB"/>
</dbReference>
<feature type="transmembrane region" description="Helical" evidence="6">
    <location>
        <begin position="313"/>
        <end position="331"/>
    </location>
</feature>
<proteinExistence type="predicted"/>
<feature type="transmembrane region" description="Helical" evidence="6">
    <location>
        <begin position="9"/>
        <end position="30"/>
    </location>
</feature>
<dbReference type="InterPro" id="IPR002797">
    <property type="entry name" value="Polysacc_synth"/>
</dbReference>
<dbReference type="GO" id="GO:0005886">
    <property type="term" value="C:plasma membrane"/>
    <property type="evidence" value="ECO:0007669"/>
    <property type="project" value="UniProtKB-SubCell"/>
</dbReference>
<feature type="transmembrane region" description="Helical" evidence="6">
    <location>
        <begin position="378"/>
        <end position="396"/>
    </location>
</feature>
<feature type="transmembrane region" description="Helical" evidence="6">
    <location>
        <begin position="221"/>
        <end position="242"/>
    </location>
</feature>
<dbReference type="STRING" id="1324314.BVG16_10440"/>
<dbReference type="Pfam" id="PF01943">
    <property type="entry name" value="Polysacc_synt"/>
    <property type="match status" value="1"/>
</dbReference>
<accession>A0A1T2XHV4</accession>
<dbReference type="PANTHER" id="PTHR30250:SF21">
    <property type="entry name" value="LIPID II FLIPPASE MURJ"/>
    <property type="match status" value="1"/>
</dbReference>
<comment type="caution">
    <text evidence="7">The sequence shown here is derived from an EMBL/GenBank/DDBJ whole genome shotgun (WGS) entry which is preliminary data.</text>
</comment>
<organism evidence="7 8">
    <name type="scientific">Paenibacillus selenitireducens</name>
    <dbReference type="NCBI Taxonomy" id="1324314"/>
    <lineage>
        <taxon>Bacteria</taxon>
        <taxon>Bacillati</taxon>
        <taxon>Bacillota</taxon>
        <taxon>Bacilli</taxon>
        <taxon>Bacillales</taxon>
        <taxon>Paenibacillaceae</taxon>
        <taxon>Paenibacillus</taxon>
    </lineage>
</organism>
<evidence type="ECO:0000256" key="2">
    <source>
        <dbReference type="ARBA" id="ARBA00022475"/>
    </source>
</evidence>
<evidence type="ECO:0000256" key="5">
    <source>
        <dbReference type="ARBA" id="ARBA00023136"/>
    </source>
</evidence>
<dbReference type="AlphaFoldDB" id="A0A1T2XHV4"/>
<keyword evidence="3 6" id="KW-0812">Transmembrane</keyword>
<dbReference type="EMBL" id="MSZX01000003">
    <property type="protein sequence ID" value="OPA79477.1"/>
    <property type="molecule type" value="Genomic_DNA"/>
</dbReference>
<evidence type="ECO:0000313" key="8">
    <source>
        <dbReference type="Proteomes" id="UP000190188"/>
    </source>
</evidence>
<protein>
    <submittedName>
        <fullName evidence="7">Teichoic acid transporter</fullName>
    </submittedName>
</protein>
<comment type="subcellular location">
    <subcellularLocation>
        <location evidence="1">Cell membrane</location>
        <topology evidence="1">Multi-pass membrane protein</topology>
    </subcellularLocation>
</comment>
<keyword evidence="4 6" id="KW-1133">Transmembrane helix</keyword>
<sequence>MLPPLMKHTLLRTGAIFIGKCIGLVGRILLTRLLGAEGIGLYQIVYSFFGIAIMLITGGLPTVLALFTVNDPARGWIVFRNICLYIVLIGTAFSFMLYMNAGSIASLLGNEQLTKALRALAPALLVVPLLQLLRGYMQGIEQYGAISFSEMAEQLVRVALMLTLVMLFLPDGMEAALGAGIIGTTAGALAAFFILLLYNAKAVQFRTTPVRPQHNDKYMGYLIRTSLIIGFTRMLVPASDFIDSILIPRRLQAAGYTVPESIAMYGIITGMALVLAYVPTIVTAALSHTISMKIAAYFQQGQLTKYHRHIEDVMKLAWTWGLISGVFLFHYAEPLSSMIFGTSAAAEPIRYLSGIPLIVGIRELTTSILWIQGRKNTPLTGLIVGMVVSMLLLYFLLAIPGFGYIAAAIGVLSLETVAMFWNIHRLIRQGTSLFKVRWIRMDLILFIGASMVIMPYMQMERLTLYQVLCSMFIYWTCGGWIVGLRMRKFNKE</sequence>
<feature type="transmembrane region" description="Helical" evidence="6">
    <location>
        <begin position="441"/>
        <end position="458"/>
    </location>
</feature>
<feature type="transmembrane region" description="Helical" evidence="6">
    <location>
        <begin position="154"/>
        <end position="170"/>
    </location>
</feature>
<dbReference type="PANTHER" id="PTHR30250">
    <property type="entry name" value="PST FAMILY PREDICTED COLANIC ACID TRANSPORTER"/>
    <property type="match status" value="1"/>
</dbReference>
<feature type="transmembrane region" description="Helical" evidence="6">
    <location>
        <begin position="262"/>
        <end position="286"/>
    </location>
</feature>
<dbReference type="Proteomes" id="UP000190188">
    <property type="component" value="Unassembled WGS sequence"/>
</dbReference>
<evidence type="ECO:0000256" key="3">
    <source>
        <dbReference type="ARBA" id="ARBA00022692"/>
    </source>
</evidence>
<feature type="transmembrane region" description="Helical" evidence="6">
    <location>
        <begin position="464"/>
        <end position="484"/>
    </location>
</feature>
<feature type="transmembrane region" description="Helical" evidence="6">
    <location>
        <begin position="351"/>
        <end position="371"/>
    </location>
</feature>
<evidence type="ECO:0000256" key="1">
    <source>
        <dbReference type="ARBA" id="ARBA00004651"/>
    </source>
</evidence>
<feature type="transmembrane region" description="Helical" evidence="6">
    <location>
        <begin position="42"/>
        <end position="70"/>
    </location>
</feature>
<evidence type="ECO:0000256" key="4">
    <source>
        <dbReference type="ARBA" id="ARBA00022989"/>
    </source>
</evidence>
<reference evidence="7 8" key="1">
    <citation type="submission" date="2017-01" db="EMBL/GenBank/DDBJ databases">
        <title>Genome analysis of Paenibacillus selenitrireducens ES3-24.</title>
        <authorList>
            <person name="Xu D."/>
            <person name="Yao R."/>
            <person name="Zheng S."/>
        </authorList>
    </citation>
    <scope>NUCLEOTIDE SEQUENCE [LARGE SCALE GENOMIC DNA]</scope>
    <source>
        <strain evidence="7 8">ES3-24</strain>
    </source>
</reference>
<keyword evidence="5 6" id="KW-0472">Membrane</keyword>
<name>A0A1T2XHV4_9BACL</name>
<feature type="transmembrane region" description="Helical" evidence="6">
    <location>
        <begin position="82"/>
        <end position="104"/>
    </location>
</feature>
<dbReference type="InterPro" id="IPR050833">
    <property type="entry name" value="Poly_Biosynth_Transport"/>
</dbReference>
<gene>
    <name evidence="7" type="ORF">BVG16_10440</name>
</gene>